<proteinExistence type="predicted"/>
<evidence type="ECO:0000313" key="3">
    <source>
        <dbReference type="Proteomes" id="UP000002139"/>
    </source>
</evidence>
<keyword evidence="1" id="KW-0732">Signal</keyword>
<gene>
    <name evidence="2" type="ordered locus">sce9257</name>
</gene>
<evidence type="ECO:0000256" key="1">
    <source>
        <dbReference type="SAM" id="SignalP"/>
    </source>
</evidence>
<name>A9GE19_SORC5</name>
<dbReference type="HOGENOM" id="CLU_1659597_0_0_7"/>
<feature type="signal peptide" evidence="1">
    <location>
        <begin position="1"/>
        <end position="23"/>
    </location>
</feature>
<sequence>MKNFARWVLAFATITSISGSAMAIRNDCVYNVSMKTGLRKVPVGQTVFQLAEQAGTPFNDECGYVGKWGVVAAPGAAVAANLFLRQATTIGANDCDWNSFYFTDGSISLLPTVPIPPSTVSFPPSSGITSRLQKAPICNFVGMEDDYTGTIKSTIQFYSALSMPTPVTFAPHCY</sequence>
<dbReference type="AlphaFoldDB" id="A9GE19"/>
<evidence type="ECO:0000313" key="2">
    <source>
        <dbReference type="EMBL" id="CAN99430.1"/>
    </source>
</evidence>
<keyword evidence="3" id="KW-1185">Reference proteome</keyword>
<evidence type="ECO:0008006" key="4">
    <source>
        <dbReference type="Google" id="ProtNLM"/>
    </source>
</evidence>
<dbReference type="KEGG" id="scl:sce9257"/>
<organism evidence="2 3">
    <name type="scientific">Sorangium cellulosum (strain So ce56)</name>
    <name type="common">Polyangium cellulosum (strain So ce56)</name>
    <dbReference type="NCBI Taxonomy" id="448385"/>
    <lineage>
        <taxon>Bacteria</taxon>
        <taxon>Pseudomonadati</taxon>
        <taxon>Myxococcota</taxon>
        <taxon>Polyangia</taxon>
        <taxon>Polyangiales</taxon>
        <taxon>Polyangiaceae</taxon>
        <taxon>Sorangium</taxon>
    </lineage>
</organism>
<reference evidence="2 3" key="1">
    <citation type="journal article" date="2007" name="Nat. Biotechnol.">
        <title>Complete genome sequence of the myxobacterium Sorangium cellulosum.</title>
        <authorList>
            <person name="Schneiker S."/>
            <person name="Perlova O."/>
            <person name="Kaiser O."/>
            <person name="Gerth K."/>
            <person name="Alici A."/>
            <person name="Altmeyer M.O."/>
            <person name="Bartels D."/>
            <person name="Bekel T."/>
            <person name="Beyer S."/>
            <person name="Bode E."/>
            <person name="Bode H.B."/>
            <person name="Bolten C.J."/>
            <person name="Choudhuri J.V."/>
            <person name="Doss S."/>
            <person name="Elnakady Y.A."/>
            <person name="Frank B."/>
            <person name="Gaigalat L."/>
            <person name="Goesmann A."/>
            <person name="Groeger C."/>
            <person name="Gross F."/>
            <person name="Jelsbak L."/>
            <person name="Jelsbak L."/>
            <person name="Kalinowski J."/>
            <person name="Kegler C."/>
            <person name="Knauber T."/>
            <person name="Konietzny S."/>
            <person name="Kopp M."/>
            <person name="Krause L."/>
            <person name="Krug D."/>
            <person name="Linke B."/>
            <person name="Mahmud T."/>
            <person name="Martinez-Arias R."/>
            <person name="McHardy A.C."/>
            <person name="Merai M."/>
            <person name="Meyer F."/>
            <person name="Mormann S."/>
            <person name="Munoz-Dorado J."/>
            <person name="Perez J."/>
            <person name="Pradella S."/>
            <person name="Rachid S."/>
            <person name="Raddatz G."/>
            <person name="Rosenau F."/>
            <person name="Rueckert C."/>
            <person name="Sasse F."/>
            <person name="Scharfe M."/>
            <person name="Schuster S.C."/>
            <person name="Suen G."/>
            <person name="Treuner-Lange A."/>
            <person name="Velicer G.J."/>
            <person name="Vorholter F.-J."/>
            <person name="Weissman K.J."/>
            <person name="Welch R.D."/>
            <person name="Wenzel S.C."/>
            <person name="Whitworth D.E."/>
            <person name="Wilhelm S."/>
            <person name="Wittmann C."/>
            <person name="Bloecker H."/>
            <person name="Puehler A."/>
            <person name="Mueller R."/>
        </authorList>
    </citation>
    <scope>NUCLEOTIDE SEQUENCE [LARGE SCALE GENOMIC DNA]</scope>
    <source>
        <strain evidence="3">So ce56</strain>
    </source>
</reference>
<dbReference type="Proteomes" id="UP000002139">
    <property type="component" value="Chromosome"/>
</dbReference>
<dbReference type="EMBL" id="AM746676">
    <property type="protein sequence ID" value="CAN99430.1"/>
    <property type="molecule type" value="Genomic_DNA"/>
</dbReference>
<protein>
    <recommendedName>
        <fullName evidence="4">Secreted protein</fullName>
    </recommendedName>
</protein>
<feature type="chain" id="PRO_5002738802" description="Secreted protein" evidence="1">
    <location>
        <begin position="24"/>
        <end position="174"/>
    </location>
</feature>
<accession>A9GE19</accession>